<organism evidence="3 4">
    <name type="scientific">Cercospora zeae-maydis SCOH1-5</name>
    <dbReference type="NCBI Taxonomy" id="717836"/>
    <lineage>
        <taxon>Eukaryota</taxon>
        <taxon>Fungi</taxon>
        <taxon>Dikarya</taxon>
        <taxon>Ascomycota</taxon>
        <taxon>Pezizomycotina</taxon>
        <taxon>Dothideomycetes</taxon>
        <taxon>Dothideomycetidae</taxon>
        <taxon>Mycosphaerellales</taxon>
        <taxon>Mycosphaerellaceae</taxon>
        <taxon>Cercospora</taxon>
    </lineage>
</organism>
<keyword evidence="4" id="KW-1185">Reference proteome</keyword>
<feature type="coiled-coil region" evidence="1">
    <location>
        <begin position="102"/>
        <end position="129"/>
    </location>
</feature>
<feature type="region of interest" description="Disordered" evidence="2">
    <location>
        <begin position="202"/>
        <end position="223"/>
    </location>
</feature>
<evidence type="ECO:0000256" key="1">
    <source>
        <dbReference type="SAM" id="Coils"/>
    </source>
</evidence>
<protein>
    <submittedName>
        <fullName evidence="3">Uncharacterized protein</fullName>
    </submittedName>
</protein>
<proteinExistence type="predicted"/>
<evidence type="ECO:0000313" key="4">
    <source>
        <dbReference type="Proteomes" id="UP000799539"/>
    </source>
</evidence>
<dbReference type="EMBL" id="ML992675">
    <property type="protein sequence ID" value="KAF2211702.1"/>
    <property type="molecule type" value="Genomic_DNA"/>
</dbReference>
<dbReference type="AlphaFoldDB" id="A0A6A6FE77"/>
<feature type="coiled-coil region" evidence="1">
    <location>
        <begin position="165"/>
        <end position="192"/>
    </location>
</feature>
<accession>A0A6A6FE77</accession>
<gene>
    <name evidence="3" type="ORF">CERZMDRAFT_90861</name>
</gene>
<dbReference type="Proteomes" id="UP000799539">
    <property type="component" value="Unassembled WGS sequence"/>
</dbReference>
<evidence type="ECO:0000256" key="2">
    <source>
        <dbReference type="SAM" id="MobiDB-lite"/>
    </source>
</evidence>
<name>A0A6A6FE77_9PEZI</name>
<evidence type="ECO:0000313" key="3">
    <source>
        <dbReference type="EMBL" id="KAF2211702.1"/>
    </source>
</evidence>
<dbReference type="OrthoDB" id="10393687at2759"/>
<sequence>MQTGTKIDKFLEALCRWLEAVNDGRPLDTYRAELDAHHPHCCIVPIPRHISRLKELLMRNEGHIYQVKLQDSYLMFFGGKVQPSQWEQQETVSKSKAALSQAEVRKHEISELEQKLRKAEAENWGFSTQLFNARSRQFGIKRLHETSKSHLIQVLARCEGLRASHTQLSQVHDDLQNKYDNLLQRYTQSEAIMKQLLRSKQHRDSGLVHEATNVQDPAIPESR</sequence>
<reference evidence="3" key="1">
    <citation type="journal article" date="2020" name="Stud. Mycol.">
        <title>101 Dothideomycetes genomes: a test case for predicting lifestyles and emergence of pathogens.</title>
        <authorList>
            <person name="Haridas S."/>
            <person name="Albert R."/>
            <person name="Binder M."/>
            <person name="Bloem J."/>
            <person name="Labutti K."/>
            <person name="Salamov A."/>
            <person name="Andreopoulos B."/>
            <person name="Baker S."/>
            <person name="Barry K."/>
            <person name="Bills G."/>
            <person name="Bluhm B."/>
            <person name="Cannon C."/>
            <person name="Castanera R."/>
            <person name="Culley D."/>
            <person name="Daum C."/>
            <person name="Ezra D."/>
            <person name="Gonzalez J."/>
            <person name="Henrissat B."/>
            <person name="Kuo A."/>
            <person name="Liang C."/>
            <person name="Lipzen A."/>
            <person name="Lutzoni F."/>
            <person name="Magnuson J."/>
            <person name="Mondo S."/>
            <person name="Nolan M."/>
            <person name="Ohm R."/>
            <person name="Pangilinan J."/>
            <person name="Park H.-J."/>
            <person name="Ramirez L."/>
            <person name="Alfaro M."/>
            <person name="Sun H."/>
            <person name="Tritt A."/>
            <person name="Yoshinaga Y."/>
            <person name="Zwiers L.-H."/>
            <person name="Turgeon B."/>
            <person name="Goodwin S."/>
            <person name="Spatafora J."/>
            <person name="Crous P."/>
            <person name="Grigoriev I."/>
        </authorList>
    </citation>
    <scope>NUCLEOTIDE SEQUENCE</scope>
    <source>
        <strain evidence="3">SCOH1-5</strain>
    </source>
</reference>
<keyword evidence="1" id="KW-0175">Coiled coil</keyword>